<dbReference type="NCBIfam" id="TIGR04019">
    <property type="entry name" value="B_thiol_YtxJ"/>
    <property type="match status" value="1"/>
</dbReference>
<protein>
    <submittedName>
        <fullName evidence="1">Bacillithiol system protein YtxJ</fullName>
    </submittedName>
</protein>
<dbReference type="RefSeq" id="WP_112084447.1">
    <property type="nucleotide sequence ID" value="NZ_QLSV01000001.1"/>
</dbReference>
<keyword evidence="2" id="KW-1185">Reference proteome</keyword>
<dbReference type="InterPro" id="IPR036249">
    <property type="entry name" value="Thioredoxin-like_sf"/>
</dbReference>
<name>A0A328WXA7_9FLAO</name>
<evidence type="ECO:0000313" key="2">
    <source>
        <dbReference type="Proteomes" id="UP000249518"/>
    </source>
</evidence>
<dbReference type="Proteomes" id="UP000249518">
    <property type="component" value="Unassembled WGS sequence"/>
</dbReference>
<sequence>MSFFTNLFGNSEEGNSSKVGWRMLTDLGQINELIELSHQQPVLIFKHSTRCSISRFALKNFENEYDFSGEKLQPYFLDLLEYRNISNEIATRFNVMHQSPQILLIKEGKCVYDESHDGIDIDGLKNFYNSFL</sequence>
<dbReference type="EMBL" id="QLSV01000001">
    <property type="protein sequence ID" value="RAR50843.1"/>
    <property type="molecule type" value="Genomic_DNA"/>
</dbReference>
<dbReference type="Pfam" id="PF11009">
    <property type="entry name" value="BrxC"/>
    <property type="match status" value="1"/>
</dbReference>
<evidence type="ECO:0000313" key="1">
    <source>
        <dbReference type="EMBL" id="RAR50843.1"/>
    </source>
</evidence>
<gene>
    <name evidence="1" type="ORF">B0I10_1018</name>
</gene>
<reference evidence="1 2" key="1">
    <citation type="submission" date="2018-06" db="EMBL/GenBank/DDBJ databases">
        <title>Genomic Encyclopedia of Type Strains, Phase III (KMG-III): the genomes of soil and plant-associated and newly described type strains.</title>
        <authorList>
            <person name="Whitman W."/>
        </authorList>
    </citation>
    <scope>NUCLEOTIDE SEQUENCE [LARGE SCALE GENOMIC DNA]</scope>
    <source>
        <strain evidence="1 2">CGMCC 1.12504</strain>
    </source>
</reference>
<dbReference type="OrthoDB" id="677051at2"/>
<comment type="caution">
    <text evidence="1">The sequence shown here is derived from an EMBL/GenBank/DDBJ whole genome shotgun (WGS) entry which is preliminary data.</text>
</comment>
<proteinExistence type="predicted"/>
<accession>A0A328WXA7</accession>
<dbReference type="Gene3D" id="3.40.30.10">
    <property type="entry name" value="Glutaredoxin"/>
    <property type="match status" value="1"/>
</dbReference>
<dbReference type="AlphaFoldDB" id="A0A328WXA7"/>
<dbReference type="SUPFAM" id="SSF52833">
    <property type="entry name" value="Thioredoxin-like"/>
    <property type="match status" value="1"/>
</dbReference>
<dbReference type="InterPro" id="IPR022551">
    <property type="entry name" value="BrxC"/>
</dbReference>
<organism evidence="1 2">
    <name type="scientific">Flavobacterium lacus</name>
    <dbReference type="NCBI Taxonomy" id="1353778"/>
    <lineage>
        <taxon>Bacteria</taxon>
        <taxon>Pseudomonadati</taxon>
        <taxon>Bacteroidota</taxon>
        <taxon>Flavobacteriia</taxon>
        <taxon>Flavobacteriales</taxon>
        <taxon>Flavobacteriaceae</taxon>
        <taxon>Flavobacterium</taxon>
    </lineage>
</organism>